<dbReference type="FunFam" id="3.30.200.20:FF:000043">
    <property type="entry name" value="Wall-associated receptor kinase 2"/>
    <property type="match status" value="1"/>
</dbReference>
<evidence type="ECO:0000256" key="7">
    <source>
        <dbReference type="ARBA" id="ARBA00022777"/>
    </source>
</evidence>
<dbReference type="InterPro" id="IPR001245">
    <property type="entry name" value="Ser-Thr/Tyr_kinase_cat_dom"/>
</dbReference>
<keyword evidence="17" id="KW-1185">Reference proteome</keyword>
<dbReference type="InterPro" id="IPR000719">
    <property type="entry name" value="Prot_kinase_dom"/>
</dbReference>
<feature type="transmembrane region" description="Helical" evidence="14">
    <location>
        <begin position="163"/>
        <end position="186"/>
    </location>
</feature>
<keyword evidence="4 14" id="KW-0812">Transmembrane</keyword>
<dbReference type="InterPro" id="IPR045274">
    <property type="entry name" value="WAK-like"/>
</dbReference>
<feature type="region of interest" description="Disordered" evidence="13">
    <location>
        <begin position="1"/>
        <end position="21"/>
    </location>
</feature>
<dbReference type="Gene3D" id="1.10.510.10">
    <property type="entry name" value="Transferase(Phosphotransferase) domain 1"/>
    <property type="match status" value="1"/>
</dbReference>
<evidence type="ECO:0000256" key="5">
    <source>
        <dbReference type="ARBA" id="ARBA00022729"/>
    </source>
</evidence>
<evidence type="ECO:0000256" key="6">
    <source>
        <dbReference type="ARBA" id="ARBA00022741"/>
    </source>
</evidence>
<feature type="coiled-coil region" evidence="12">
    <location>
        <begin position="50"/>
        <end position="88"/>
    </location>
</feature>
<keyword evidence="6 11" id="KW-0547">Nucleotide-binding</keyword>
<dbReference type="GO" id="GO:0007166">
    <property type="term" value="P:cell surface receptor signaling pathway"/>
    <property type="evidence" value="ECO:0007669"/>
    <property type="project" value="InterPro"/>
</dbReference>
<gene>
    <name evidence="16" type="ORF">HU200_006517</name>
</gene>
<keyword evidence="3" id="KW-0808">Transferase</keyword>
<evidence type="ECO:0000259" key="15">
    <source>
        <dbReference type="PROSITE" id="PS50011"/>
    </source>
</evidence>
<dbReference type="Pfam" id="PF07714">
    <property type="entry name" value="PK_Tyr_Ser-Thr"/>
    <property type="match status" value="1"/>
</dbReference>
<evidence type="ECO:0000256" key="2">
    <source>
        <dbReference type="ARBA" id="ARBA00022527"/>
    </source>
</evidence>
<dbReference type="PANTHER" id="PTHR27005">
    <property type="entry name" value="WALL-ASSOCIATED RECEPTOR KINASE-LIKE 21"/>
    <property type="match status" value="1"/>
</dbReference>
<dbReference type="PANTHER" id="PTHR27005:SF209">
    <property type="entry name" value="OS09G0561500 PROTEIN"/>
    <property type="match status" value="1"/>
</dbReference>
<feature type="transmembrane region" description="Helical" evidence="14">
    <location>
        <begin position="130"/>
        <end position="147"/>
    </location>
</feature>
<sequence>MNESNEEGVQESRHDTAKEDLVLQETYKETTGAKSNKSRGHGYMCNPTKNQLLHDRFLEQERELERLKEHIAEEAAKKEAEKAELAASIRASVMKEVQAMMAQNFNQGILFQQSAAAVTNLTTENVHSPLMVGTLLGFCLLVLALLLKNDYFLKSILKNDYCLILALAAGIGAALLFLVLGTTFLIRKLKEQRKKSIRERFFKQNRGQLLQQLVSHRTDIAERMIVSLEELEKATNNFDKSRELGGGGHGIVYKGILSSLHVVAIKKSKIMIQREINDFINEVAILSQMNHRNIVKLLGCCLETEVPLLVYEFISNGTLHNHLHVEARLSLSWKDRLRIAVETARALAYLHSFASMPVIHRDIKSPNILLDDNLMVKLSDFGASRYVPIDQTGVDTAVQGTYGYLDPMYHSTRHLTEKSDVYSFGVVLIELRTRKKPVSYRSPEGYDLVNQFRTLLSERNLADILDPQVSREGGGEVIDIALLAAICVKFVSAERPTMRHVEMAIEVSMRQKCTSRVTYPMMNLKRTTNLLVG</sequence>
<dbReference type="GO" id="GO:0005886">
    <property type="term" value="C:plasma membrane"/>
    <property type="evidence" value="ECO:0007669"/>
    <property type="project" value="TreeGrafter"/>
</dbReference>
<evidence type="ECO:0000256" key="10">
    <source>
        <dbReference type="ARBA" id="ARBA00023136"/>
    </source>
</evidence>
<dbReference type="OrthoDB" id="665377at2759"/>
<dbReference type="AlphaFoldDB" id="A0A835FQ43"/>
<evidence type="ECO:0000313" key="17">
    <source>
        <dbReference type="Proteomes" id="UP000636709"/>
    </source>
</evidence>
<evidence type="ECO:0000256" key="8">
    <source>
        <dbReference type="ARBA" id="ARBA00022840"/>
    </source>
</evidence>
<dbReference type="SMART" id="SM00220">
    <property type="entry name" value="S_TKc"/>
    <property type="match status" value="1"/>
</dbReference>
<dbReference type="EMBL" id="JACEFO010000440">
    <property type="protein sequence ID" value="KAF8769483.1"/>
    <property type="molecule type" value="Genomic_DNA"/>
</dbReference>
<keyword evidence="8 11" id="KW-0067">ATP-binding</keyword>
<evidence type="ECO:0000256" key="11">
    <source>
        <dbReference type="PROSITE-ProRule" id="PRU10141"/>
    </source>
</evidence>
<dbReference type="InterPro" id="IPR017441">
    <property type="entry name" value="Protein_kinase_ATP_BS"/>
</dbReference>
<proteinExistence type="predicted"/>
<dbReference type="GO" id="GO:0004674">
    <property type="term" value="F:protein serine/threonine kinase activity"/>
    <property type="evidence" value="ECO:0007669"/>
    <property type="project" value="UniProtKB-KW"/>
</dbReference>
<evidence type="ECO:0000256" key="13">
    <source>
        <dbReference type="SAM" id="MobiDB-lite"/>
    </source>
</evidence>
<keyword evidence="12" id="KW-0175">Coiled coil</keyword>
<dbReference type="PROSITE" id="PS50011">
    <property type="entry name" value="PROTEIN_KINASE_DOM"/>
    <property type="match status" value="1"/>
</dbReference>
<keyword evidence="10 14" id="KW-0472">Membrane</keyword>
<dbReference type="PROSITE" id="PS00107">
    <property type="entry name" value="PROTEIN_KINASE_ATP"/>
    <property type="match status" value="1"/>
</dbReference>
<reference evidence="16" key="1">
    <citation type="submission" date="2020-07" db="EMBL/GenBank/DDBJ databases">
        <title>Genome sequence and genetic diversity analysis of an under-domesticated orphan crop, white fonio (Digitaria exilis).</title>
        <authorList>
            <person name="Bennetzen J.L."/>
            <person name="Chen S."/>
            <person name="Ma X."/>
            <person name="Wang X."/>
            <person name="Yssel A.E.J."/>
            <person name="Chaluvadi S.R."/>
            <person name="Johnson M."/>
            <person name="Gangashetty P."/>
            <person name="Hamidou F."/>
            <person name="Sanogo M.D."/>
            <person name="Zwaenepoel A."/>
            <person name="Wallace J."/>
            <person name="Van De Peer Y."/>
            <person name="Van Deynze A."/>
        </authorList>
    </citation>
    <scope>NUCLEOTIDE SEQUENCE</scope>
    <source>
        <tissue evidence="16">Leaves</tissue>
    </source>
</reference>
<evidence type="ECO:0000256" key="9">
    <source>
        <dbReference type="ARBA" id="ARBA00022989"/>
    </source>
</evidence>
<feature type="binding site" evidence="11">
    <location>
        <position position="267"/>
    </location>
    <ligand>
        <name>ATP</name>
        <dbReference type="ChEBI" id="CHEBI:30616"/>
    </ligand>
</feature>
<name>A0A835FQ43_9POAL</name>
<keyword evidence="5" id="KW-0732">Signal</keyword>
<keyword evidence="9 14" id="KW-1133">Transmembrane helix</keyword>
<feature type="domain" description="Protein kinase" evidence="15">
    <location>
        <begin position="238"/>
        <end position="522"/>
    </location>
</feature>
<dbReference type="Proteomes" id="UP000636709">
    <property type="component" value="Unassembled WGS sequence"/>
</dbReference>
<comment type="subcellular location">
    <subcellularLocation>
        <location evidence="1">Membrane</location>
        <topology evidence="1">Single-pass type I membrane protein</topology>
    </subcellularLocation>
</comment>
<feature type="compositionally biased region" description="Basic and acidic residues" evidence="13">
    <location>
        <begin position="10"/>
        <end position="21"/>
    </location>
</feature>
<accession>A0A835FQ43</accession>
<dbReference type="InterPro" id="IPR008271">
    <property type="entry name" value="Ser/Thr_kinase_AS"/>
</dbReference>
<organism evidence="16 17">
    <name type="scientific">Digitaria exilis</name>
    <dbReference type="NCBI Taxonomy" id="1010633"/>
    <lineage>
        <taxon>Eukaryota</taxon>
        <taxon>Viridiplantae</taxon>
        <taxon>Streptophyta</taxon>
        <taxon>Embryophyta</taxon>
        <taxon>Tracheophyta</taxon>
        <taxon>Spermatophyta</taxon>
        <taxon>Magnoliopsida</taxon>
        <taxon>Liliopsida</taxon>
        <taxon>Poales</taxon>
        <taxon>Poaceae</taxon>
        <taxon>PACMAD clade</taxon>
        <taxon>Panicoideae</taxon>
        <taxon>Panicodae</taxon>
        <taxon>Paniceae</taxon>
        <taxon>Anthephorinae</taxon>
        <taxon>Digitaria</taxon>
    </lineage>
</organism>
<protein>
    <recommendedName>
        <fullName evidence="15">Protein kinase domain-containing protein</fullName>
    </recommendedName>
</protein>
<evidence type="ECO:0000256" key="12">
    <source>
        <dbReference type="SAM" id="Coils"/>
    </source>
</evidence>
<evidence type="ECO:0000256" key="1">
    <source>
        <dbReference type="ARBA" id="ARBA00004479"/>
    </source>
</evidence>
<comment type="caution">
    <text evidence="16">The sequence shown here is derived from an EMBL/GenBank/DDBJ whole genome shotgun (WGS) entry which is preliminary data.</text>
</comment>
<evidence type="ECO:0000256" key="4">
    <source>
        <dbReference type="ARBA" id="ARBA00022692"/>
    </source>
</evidence>
<evidence type="ECO:0000256" key="3">
    <source>
        <dbReference type="ARBA" id="ARBA00022679"/>
    </source>
</evidence>
<dbReference type="PROSITE" id="PS00108">
    <property type="entry name" value="PROTEIN_KINASE_ST"/>
    <property type="match status" value="1"/>
</dbReference>
<keyword evidence="2" id="KW-0723">Serine/threonine-protein kinase</keyword>
<evidence type="ECO:0000256" key="14">
    <source>
        <dbReference type="SAM" id="Phobius"/>
    </source>
</evidence>
<feature type="region of interest" description="Disordered" evidence="13">
    <location>
        <begin position="27"/>
        <end position="46"/>
    </location>
</feature>
<dbReference type="FunFam" id="1.10.510.10:FF:000084">
    <property type="entry name" value="Wall-associated receptor kinase 2"/>
    <property type="match status" value="1"/>
</dbReference>
<dbReference type="SUPFAM" id="SSF56112">
    <property type="entry name" value="Protein kinase-like (PK-like)"/>
    <property type="match status" value="1"/>
</dbReference>
<dbReference type="Gene3D" id="3.30.200.20">
    <property type="entry name" value="Phosphorylase Kinase, domain 1"/>
    <property type="match status" value="1"/>
</dbReference>
<evidence type="ECO:0000313" key="16">
    <source>
        <dbReference type="EMBL" id="KAF8769483.1"/>
    </source>
</evidence>
<keyword evidence="7" id="KW-0418">Kinase</keyword>
<dbReference type="GO" id="GO:0005524">
    <property type="term" value="F:ATP binding"/>
    <property type="evidence" value="ECO:0007669"/>
    <property type="project" value="UniProtKB-UniRule"/>
</dbReference>
<dbReference type="InterPro" id="IPR011009">
    <property type="entry name" value="Kinase-like_dom_sf"/>
</dbReference>